<keyword evidence="4" id="KW-1185">Reference proteome</keyword>
<name>L8H6N1_ACACF</name>
<reference evidence="3 4" key="1">
    <citation type="journal article" date="2013" name="Genome Biol.">
        <title>Genome of Acanthamoeba castellanii highlights extensive lateral gene transfer and early evolution of tyrosine kinase signaling.</title>
        <authorList>
            <person name="Clarke M."/>
            <person name="Lohan A.J."/>
            <person name="Liu B."/>
            <person name="Lagkouvardos I."/>
            <person name="Roy S."/>
            <person name="Zafar N."/>
            <person name="Bertelli C."/>
            <person name="Schilde C."/>
            <person name="Kianianmomeni A."/>
            <person name="Burglin T.R."/>
            <person name="Frech C."/>
            <person name="Turcotte B."/>
            <person name="Kopec K.O."/>
            <person name="Synnott J.M."/>
            <person name="Choo C."/>
            <person name="Paponov I."/>
            <person name="Finkler A."/>
            <person name="Soon Heng Tan C."/>
            <person name="Hutchins A.P."/>
            <person name="Weinmeier T."/>
            <person name="Rattei T."/>
            <person name="Chu J.S."/>
            <person name="Gimenez G."/>
            <person name="Irimia M."/>
            <person name="Rigden D.J."/>
            <person name="Fitzpatrick D.A."/>
            <person name="Lorenzo-Morales J."/>
            <person name="Bateman A."/>
            <person name="Chiu C.H."/>
            <person name="Tang P."/>
            <person name="Hegemann P."/>
            <person name="Fromm H."/>
            <person name="Raoult D."/>
            <person name="Greub G."/>
            <person name="Miranda-Saavedra D."/>
            <person name="Chen N."/>
            <person name="Nash P."/>
            <person name="Ginger M.L."/>
            <person name="Horn M."/>
            <person name="Schaap P."/>
            <person name="Caler L."/>
            <person name="Loftus B."/>
        </authorList>
    </citation>
    <scope>NUCLEOTIDE SEQUENCE [LARGE SCALE GENOMIC DNA]</scope>
    <source>
        <strain evidence="3 4">Neff</strain>
    </source>
</reference>
<evidence type="ECO:0000313" key="3">
    <source>
        <dbReference type="EMBL" id="ELR20907.1"/>
    </source>
</evidence>
<feature type="region of interest" description="Disordered" evidence="2">
    <location>
        <begin position="1"/>
        <end position="52"/>
    </location>
</feature>
<evidence type="ECO:0000313" key="4">
    <source>
        <dbReference type="Proteomes" id="UP000011083"/>
    </source>
</evidence>
<dbReference type="AlphaFoldDB" id="L8H6N1"/>
<feature type="compositionally biased region" description="Basic and acidic residues" evidence="2">
    <location>
        <begin position="19"/>
        <end position="31"/>
    </location>
</feature>
<keyword evidence="1" id="KW-0175">Coiled coil</keyword>
<dbReference type="VEuPathDB" id="AmoebaDB:ACA1_278780"/>
<accession>L8H6N1</accession>
<protein>
    <submittedName>
        <fullName evidence="3">Uncharacterized protein</fullName>
    </submittedName>
</protein>
<gene>
    <name evidence="3" type="ORF">ACA1_278780</name>
</gene>
<sequence length="330" mass="37954">MSCPFTGEKSPAAPANVEEVAKEKTEGEETAKGCPFEGKAPRRPAAGGIDIDEIDADSPSLAEYKKLKRVMGIMTQFYKDGTDLKQGHYDHVTQELEKLDVDAKMAQEQLEVVSAPAFASHPKQKEFAKELADEVERLTKQRELFLTKQKEYKELAEWSQGIVRVCEWLELNLDDYCSKTLDYPKLKDAQKPPTLDKDTAVTYSSGLDEIFHNLKESQDFFEASVDGRLKKYHTAEKELIEAQLAVVRKYPESSERRKHVEAELLQDLEFVQGNMVETPDAARRREKMLESHADFFKVLKFHKEKLKVLYLEDSTDAQKREFDPRFDHYH</sequence>
<dbReference type="OMA" id="DDYCVNH"/>
<feature type="coiled-coil region" evidence="1">
    <location>
        <begin position="89"/>
        <end position="148"/>
    </location>
</feature>
<evidence type="ECO:0000256" key="1">
    <source>
        <dbReference type="SAM" id="Coils"/>
    </source>
</evidence>
<dbReference type="RefSeq" id="XP_004344650.1">
    <property type="nucleotide sequence ID" value="XM_004344600.1"/>
</dbReference>
<dbReference type="GeneID" id="14921779"/>
<organism evidence="3 4">
    <name type="scientific">Acanthamoeba castellanii (strain ATCC 30010 / Neff)</name>
    <dbReference type="NCBI Taxonomy" id="1257118"/>
    <lineage>
        <taxon>Eukaryota</taxon>
        <taxon>Amoebozoa</taxon>
        <taxon>Discosea</taxon>
        <taxon>Longamoebia</taxon>
        <taxon>Centramoebida</taxon>
        <taxon>Acanthamoebidae</taxon>
        <taxon>Acanthamoeba</taxon>
    </lineage>
</organism>
<evidence type="ECO:0000256" key="2">
    <source>
        <dbReference type="SAM" id="MobiDB-lite"/>
    </source>
</evidence>
<dbReference type="Proteomes" id="UP000011083">
    <property type="component" value="Unassembled WGS sequence"/>
</dbReference>
<dbReference type="OrthoDB" id="14981at2759"/>
<dbReference type="EMBL" id="KB007908">
    <property type="protein sequence ID" value="ELR20907.1"/>
    <property type="molecule type" value="Genomic_DNA"/>
</dbReference>
<proteinExistence type="predicted"/>
<dbReference type="KEGG" id="acan:ACA1_278780"/>